<keyword evidence="1" id="KW-1133">Transmembrane helix</keyword>
<accession>A0A2Z3GM97</accession>
<feature type="domain" description="DUF4136" evidence="2">
    <location>
        <begin position="58"/>
        <end position="216"/>
    </location>
</feature>
<dbReference type="AlphaFoldDB" id="A0A2Z3GM97"/>
<protein>
    <recommendedName>
        <fullName evidence="2">DUF4136 domain-containing protein</fullName>
    </recommendedName>
</protein>
<dbReference type="OrthoDB" id="875766at2"/>
<evidence type="ECO:0000256" key="1">
    <source>
        <dbReference type="SAM" id="Phobius"/>
    </source>
</evidence>
<feature type="transmembrane region" description="Helical" evidence="1">
    <location>
        <begin position="25"/>
        <end position="47"/>
    </location>
</feature>
<dbReference type="InterPro" id="IPR025411">
    <property type="entry name" value="DUF4136"/>
</dbReference>
<dbReference type="Gene3D" id="3.30.160.670">
    <property type="match status" value="1"/>
</dbReference>
<gene>
    <name evidence="3" type="ORF">DDQ68_20080</name>
</gene>
<dbReference type="KEGG" id="hnv:DDQ68_20080"/>
<keyword evidence="4" id="KW-1185">Reference proteome</keyword>
<evidence type="ECO:0000259" key="2">
    <source>
        <dbReference type="Pfam" id="PF13590"/>
    </source>
</evidence>
<proteinExistence type="predicted"/>
<name>A0A2Z3GM97_9BACT</name>
<keyword evidence="1" id="KW-0472">Membrane</keyword>
<keyword evidence="1" id="KW-0812">Transmembrane</keyword>
<organism evidence="3 4">
    <name type="scientific">Hymenobacter nivis</name>
    <dbReference type="NCBI Taxonomy" id="1850093"/>
    <lineage>
        <taxon>Bacteria</taxon>
        <taxon>Pseudomonadati</taxon>
        <taxon>Bacteroidota</taxon>
        <taxon>Cytophagia</taxon>
        <taxon>Cytophagales</taxon>
        <taxon>Hymenobacteraceae</taxon>
        <taxon>Hymenobacter</taxon>
    </lineage>
</organism>
<evidence type="ECO:0000313" key="3">
    <source>
        <dbReference type="EMBL" id="AWM34873.1"/>
    </source>
</evidence>
<reference evidence="4" key="1">
    <citation type="submission" date="2018-04" db="EMBL/GenBank/DDBJ databases">
        <title>Complete genome of Antarctic heterotrophic bacterium Hymenobacter nivis.</title>
        <authorList>
            <person name="Terashima M."/>
        </authorList>
    </citation>
    <scope>NUCLEOTIDE SEQUENCE [LARGE SCALE GENOMIC DNA]</scope>
    <source>
        <strain evidence="4">NBRC 111535</strain>
    </source>
</reference>
<dbReference type="Pfam" id="PF13590">
    <property type="entry name" value="DUF4136"/>
    <property type="match status" value="1"/>
</dbReference>
<sequence length="243" mass="27265">MNALRPLRRVEIGGGFVTWKSNLHFLPFVMKITLAFWLGCLLAAGLLPGCIAGREARVESDYSYGGRFRRYRSYSFITGTGLAADTSHLGETLRDAIRQRLRSQGYRPARGTNRPDLLVSFRIFEGDMHFHGFNQEELTTWVKNNDAESDETPDEQRHVYQPVRLLLAEGTLLVTLIDARSNRAVWNGYASGVTVPEGLRGEVVLVRSVRSIFDRYRIFTENYFQGGNVDGSANGGEADGEKP</sequence>
<dbReference type="Proteomes" id="UP000245999">
    <property type="component" value="Chromosome"/>
</dbReference>
<dbReference type="EMBL" id="CP029145">
    <property type="protein sequence ID" value="AWM34873.1"/>
    <property type="molecule type" value="Genomic_DNA"/>
</dbReference>
<evidence type="ECO:0000313" key="4">
    <source>
        <dbReference type="Proteomes" id="UP000245999"/>
    </source>
</evidence>